<proteinExistence type="predicted"/>
<sequence length="210" mass="22765">MSADMVARLLANFDQPEPARGRSRVVPFDHALHSAPKTPPRPAPPPVDDAYQRGVADGYAAAIAEYEQKLDAERSKFGAQLDDQRNALLDEVAGKITDEILELGRRFEVKIAGVTARILEPLIVGVVQKQAVASFVEKLSSVTSDNLRPALRITAPPELIELVRSKLGARAMSVELVAGALPEVSIIADQVVLETQVKVWADRLKFAVLA</sequence>
<gene>
    <name evidence="2" type="ordered locus">RPC_1106</name>
</gene>
<organism evidence="2">
    <name type="scientific">Rhodopseudomonas palustris (strain BisB18)</name>
    <dbReference type="NCBI Taxonomy" id="316056"/>
    <lineage>
        <taxon>Bacteria</taxon>
        <taxon>Pseudomonadati</taxon>
        <taxon>Pseudomonadota</taxon>
        <taxon>Alphaproteobacteria</taxon>
        <taxon>Hyphomicrobiales</taxon>
        <taxon>Nitrobacteraceae</taxon>
        <taxon>Rhodopseudomonas</taxon>
    </lineage>
</organism>
<accession>Q21AB6</accession>
<evidence type="ECO:0000256" key="1">
    <source>
        <dbReference type="SAM" id="MobiDB-lite"/>
    </source>
</evidence>
<evidence type="ECO:0000313" key="2">
    <source>
        <dbReference type="EMBL" id="ABD86670.1"/>
    </source>
</evidence>
<dbReference type="RefSeq" id="WP_011471575.1">
    <property type="nucleotide sequence ID" value="NC_007925.1"/>
</dbReference>
<dbReference type="OrthoDB" id="7677041at2"/>
<dbReference type="EMBL" id="CP000301">
    <property type="protein sequence ID" value="ABD86670.1"/>
    <property type="molecule type" value="Genomic_DNA"/>
</dbReference>
<dbReference type="STRING" id="316056.RPC_1106"/>
<dbReference type="eggNOG" id="ENOG50332YW">
    <property type="taxonomic scope" value="Bacteria"/>
</dbReference>
<dbReference type="AlphaFoldDB" id="Q21AB6"/>
<reference evidence="2" key="1">
    <citation type="submission" date="2006-03" db="EMBL/GenBank/DDBJ databases">
        <title>Complete sequence of Rhodopseudomonas palustris BisB18.</title>
        <authorList>
            <consortium name="US DOE Joint Genome Institute"/>
            <person name="Copeland A."/>
            <person name="Lucas S."/>
            <person name="Lapidus A."/>
            <person name="Barry K."/>
            <person name="Detter J.C."/>
            <person name="Glavina del Rio T."/>
            <person name="Hammon N."/>
            <person name="Israni S."/>
            <person name="Dalin E."/>
            <person name="Tice H."/>
            <person name="Pitluck S."/>
            <person name="Chain P."/>
            <person name="Malfatti S."/>
            <person name="Shin M."/>
            <person name="Vergez L."/>
            <person name="Schmutz J."/>
            <person name="Larimer F."/>
            <person name="Land M."/>
            <person name="Hauser L."/>
            <person name="Pelletier D.A."/>
            <person name="Kyrpides N."/>
            <person name="Anderson I."/>
            <person name="Oda Y."/>
            <person name="Harwood C.S."/>
            <person name="Richardson P."/>
        </authorList>
    </citation>
    <scope>NUCLEOTIDE SEQUENCE [LARGE SCALE GENOMIC DNA]</scope>
    <source>
        <strain evidence="2">BisB18</strain>
    </source>
</reference>
<feature type="region of interest" description="Disordered" evidence="1">
    <location>
        <begin position="13"/>
        <end position="45"/>
    </location>
</feature>
<dbReference type="KEGG" id="rpc:RPC_1106"/>
<protein>
    <submittedName>
        <fullName evidence="2">Uncharacterized protein</fullName>
    </submittedName>
</protein>
<name>Q21AB6_RHOPB</name>
<dbReference type="HOGENOM" id="CLU_1288045_0_0_5"/>